<gene>
    <name evidence="2" type="ORF">GOB93_03625</name>
</gene>
<reference evidence="2 3" key="1">
    <citation type="journal article" date="2020" name="Int. J. Syst. Evol. Microbiol.">
        <title>Novel acetic acid bacteria from cider fermentations: Acetobacter conturbans sp. nov. and Acetobacter fallax sp. nov.</title>
        <authorList>
            <person name="Sombolestani A.S."/>
            <person name="Cleenwerck I."/>
            <person name="Cnockaert M."/>
            <person name="Borremans W."/>
            <person name="Wieme A.D."/>
            <person name="De Vuyst L."/>
            <person name="Vandamme P."/>
        </authorList>
    </citation>
    <scope>NUCLEOTIDE SEQUENCE [LARGE SCALE GENOMIC DNA]</scope>
    <source>
        <strain evidence="2 3">LMG 30640</strain>
    </source>
</reference>
<dbReference type="Proteomes" id="UP000635278">
    <property type="component" value="Unassembled WGS sequence"/>
</dbReference>
<dbReference type="RefSeq" id="WP_173582160.1">
    <property type="nucleotide sequence ID" value="NZ_WOTB01000003.1"/>
</dbReference>
<dbReference type="Gene3D" id="3.90.550.10">
    <property type="entry name" value="Spore Coat Polysaccharide Biosynthesis Protein SpsA, Chain A"/>
    <property type="match status" value="1"/>
</dbReference>
<evidence type="ECO:0000313" key="3">
    <source>
        <dbReference type="Proteomes" id="UP000635278"/>
    </source>
</evidence>
<evidence type="ECO:0000313" key="2">
    <source>
        <dbReference type="EMBL" id="NHN83731.1"/>
    </source>
</evidence>
<dbReference type="Gene3D" id="3.40.50.2000">
    <property type="entry name" value="Glycogen Phosphorylase B"/>
    <property type="match status" value="1"/>
</dbReference>
<proteinExistence type="predicted"/>
<dbReference type="Pfam" id="PF13692">
    <property type="entry name" value="Glyco_trans_1_4"/>
    <property type="match status" value="1"/>
</dbReference>
<organism evidence="2 3">
    <name type="scientific">Acetobacter musti</name>
    <dbReference type="NCBI Taxonomy" id="864732"/>
    <lineage>
        <taxon>Bacteria</taxon>
        <taxon>Pseudomonadati</taxon>
        <taxon>Pseudomonadota</taxon>
        <taxon>Alphaproteobacteria</taxon>
        <taxon>Acetobacterales</taxon>
        <taxon>Acetobacteraceae</taxon>
        <taxon>Acetobacter</taxon>
    </lineage>
</organism>
<sequence>MEYYLQAGQLLKQSPNKWFDETWYLATYSDVADAVASGQWKSGFQHYVQHGYRERSPHWLFSEEYYRSFNPELTSFVFSAEGCANGYDHYLSGGECGYRSGSVFFDPGVFSCFISRITHNAEPYGQTTDSKPDSDYSLFLTLSDSISDRCRTSWYFDPVWYLDRYPEVRELIRNGTYTSALHHYVTAGQYNQYSPQASFSEEFYREKYPDVAACISAGLFRSGYDHFLTAGASEGRLPAPDVSLAHYASLATVRADIESGLFRDPYAHWIAAHEKQDPRFCYDDLEEMDAKLAFCRLARGLTVQSGRSVLDFTCPDHPVLSVIIVLHNQFALTLMALASLRDNFDGNIELIIIDSCSHDETVHLERYVQGAKITHLRYNAGFLLSCNMALEQVTANAVLYLNNDVRLAPGAVRAALNRLHSSPYVGAVGGKIIRTNGLLQEAGSIIWRDGGTLGYLRDHDPNCPEANFVRDVDYCSGAFLLVPTSLAKSLGGFDESYCPAYFEEADFCVRLIRKGYRVVYDPSVVIEHLEFGSSTSEASIALMQRNKRVFVQRQAEFLRDQLPAHLGNAVLGRSRRSAAPRVLFIEDRVPLRSLGSGYVRSNDIVRSLARQGCAVTVFPINTHYHSLSRIYGDFPDTVEVLFDRSAVDLDTFLEERAGSFDAVWIGRTHNLARILPVLHKNTRYMAAKGFILDTEAVASPRLLMRERVLGLNGTHEDLDEKLRAEFECAYFCQQIVAVTGQEADFIRRAGHMNVSILGHALKTEPTRTSFSARNGLLFVGAVIDAHSPNLDSLLWFMRDVIPLLREKLGDDIRLTAVGFRTRGVDLGGLREFDGIDVIEGADDLREYYEQHRVFVAPTRFAGGIPYKVHESAAHGVPVVASDILIGQLGWTAGKDILSGGAPDAATFAEAVTTLYQNEELWEQVRQEALHRVETDCSPAKFDTSVMEILKEACR</sequence>
<dbReference type="EMBL" id="WOTB01000003">
    <property type="protein sequence ID" value="NHN83731.1"/>
    <property type="molecule type" value="Genomic_DNA"/>
</dbReference>
<dbReference type="SUPFAM" id="SSF53448">
    <property type="entry name" value="Nucleotide-diphospho-sugar transferases"/>
    <property type="match status" value="1"/>
</dbReference>
<dbReference type="CDD" id="cd04186">
    <property type="entry name" value="GT_2_like_c"/>
    <property type="match status" value="1"/>
</dbReference>
<dbReference type="CDD" id="cd03801">
    <property type="entry name" value="GT4_PimA-like"/>
    <property type="match status" value="1"/>
</dbReference>
<evidence type="ECO:0000259" key="1">
    <source>
        <dbReference type="Pfam" id="PF00535"/>
    </source>
</evidence>
<dbReference type="SUPFAM" id="SSF53756">
    <property type="entry name" value="UDP-Glycosyltransferase/glycogen phosphorylase"/>
    <property type="match status" value="1"/>
</dbReference>
<comment type="caution">
    <text evidence="2">The sequence shown here is derived from an EMBL/GenBank/DDBJ whole genome shotgun (WGS) entry which is preliminary data.</text>
</comment>
<name>A0ABX0JJD1_9PROT</name>
<dbReference type="PANTHER" id="PTHR43179">
    <property type="entry name" value="RHAMNOSYLTRANSFERASE WBBL"/>
    <property type="match status" value="1"/>
</dbReference>
<accession>A0ABX0JJD1</accession>
<feature type="domain" description="Glycosyltransferase 2-like" evidence="1">
    <location>
        <begin position="321"/>
        <end position="436"/>
    </location>
</feature>
<dbReference type="PANTHER" id="PTHR43179:SF7">
    <property type="entry name" value="RHAMNOSYLTRANSFERASE WBBL"/>
    <property type="match status" value="1"/>
</dbReference>
<dbReference type="InterPro" id="IPR029044">
    <property type="entry name" value="Nucleotide-diphossugar_trans"/>
</dbReference>
<dbReference type="InterPro" id="IPR001173">
    <property type="entry name" value="Glyco_trans_2-like"/>
</dbReference>
<protein>
    <submittedName>
        <fullName evidence="2">Glycosyltransferase</fullName>
    </submittedName>
</protein>
<keyword evidence="3" id="KW-1185">Reference proteome</keyword>
<dbReference type="Pfam" id="PF00535">
    <property type="entry name" value="Glycos_transf_2"/>
    <property type="match status" value="1"/>
</dbReference>